<dbReference type="PROSITE" id="PS50158">
    <property type="entry name" value="ZF_CCHC"/>
    <property type="match status" value="1"/>
</dbReference>
<sequence length="247" mass="26461">MSLNDIIEPLEGGSNVVDPPTTSVISSASTVPSAVGTVSTLAVSRTNGTSVVSTVSAGAPQPSVVQPAKKTETQVSEVEKLRKDLEDRKKKAGAKTVDGAIITLQALVGRPTALFDAYAAMAALEEVVATAQNLTDDRATKYSIILRKCRPLVGEPALQQILTKLVASKEEAEIAKAIDKTIRLQCPSPMPGPMPGLMPSPRFAFAGRTNRQAPYRRQRGPRRCFVCNQEGHIARFCPQNSPTVKRR</sequence>
<dbReference type="EnsemblMetazoa" id="XM_021055667.2">
    <property type="protein sequence ID" value="XP_020911326.1"/>
    <property type="gene ID" value="LOC110249085"/>
</dbReference>
<proteinExistence type="predicted"/>
<dbReference type="OMA" id="DICFKCR"/>
<dbReference type="GeneID" id="110249085"/>
<dbReference type="OrthoDB" id="5977850at2759"/>
<dbReference type="SUPFAM" id="SSF57756">
    <property type="entry name" value="Retrovirus zinc finger-like domains"/>
    <property type="match status" value="1"/>
</dbReference>
<keyword evidence="2" id="KW-0175">Coiled coil</keyword>
<dbReference type="RefSeq" id="XP_020911326.1">
    <property type="nucleotide sequence ID" value="XM_021055667.2"/>
</dbReference>
<dbReference type="Pfam" id="PF00098">
    <property type="entry name" value="zf-CCHC"/>
    <property type="match status" value="1"/>
</dbReference>
<dbReference type="Proteomes" id="UP000887567">
    <property type="component" value="Unplaced"/>
</dbReference>
<dbReference type="Gene3D" id="4.10.60.10">
    <property type="entry name" value="Zinc finger, CCHC-type"/>
    <property type="match status" value="1"/>
</dbReference>
<dbReference type="InterPro" id="IPR036875">
    <property type="entry name" value="Znf_CCHC_sf"/>
</dbReference>
<organism evidence="4 5">
    <name type="scientific">Exaiptasia diaphana</name>
    <name type="common">Tropical sea anemone</name>
    <name type="synonym">Aiptasia pulchella</name>
    <dbReference type="NCBI Taxonomy" id="2652724"/>
    <lineage>
        <taxon>Eukaryota</taxon>
        <taxon>Metazoa</taxon>
        <taxon>Cnidaria</taxon>
        <taxon>Anthozoa</taxon>
        <taxon>Hexacorallia</taxon>
        <taxon>Actiniaria</taxon>
        <taxon>Aiptasiidae</taxon>
        <taxon>Exaiptasia</taxon>
    </lineage>
</organism>
<feature type="coiled-coil region" evidence="2">
    <location>
        <begin position="68"/>
        <end position="95"/>
    </location>
</feature>
<name>A0A913XYN7_EXADI</name>
<evidence type="ECO:0000259" key="3">
    <source>
        <dbReference type="PROSITE" id="PS50158"/>
    </source>
</evidence>
<dbReference type="AlphaFoldDB" id="A0A913XYN7"/>
<dbReference type="KEGG" id="epa:110249085"/>
<evidence type="ECO:0000313" key="4">
    <source>
        <dbReference type="EnsemblMetazoa" id="XP_020911326.1"/>
    </source>
</evidence>
<reference evidence="4" key="1">
    <citation type="submission" date="2022-11" db="UniProtKB">
        <authorList>
            <consortium name="EnsemblMetazoa"/>
        </authorList>
    </citation>
    <scope>IDENTIFICATION</scope>
</reference>
<keyword evidence="1" id="KW-0862">Zinc</keyword>
<dbReference type="GO" id="GO:0008270">
    <property type="term" value="F:zinc ion binding"/>
    <property type="evidence" value="ECO:0007669"/>
    <property type="project" value="UniProtKB-KW"/>
</dbReference>
<keyword evidence="1" id="KW-0863">Zinc-finger</keyword>
<evidence type="ECO:0000313" key="5">
    <source>
        <dbReference type="Proteomes" id="UP000887567"/>
    </source>
</evidence>
<dbReference type="GO" id="GO:0003676">
    <property type="term" value="F:nucleic acid binding"/>
    <property type="evidence" value="ECO:0007669"/>
    <property type="project" value="InterPro"/>
</dbReference>
<accession>A0A913XYN7</accession>
<dbReference type="InterPro" id="IPR001878">
    <property type="entry name" value="Znf_CCHC"/>
</dbReference>
<evidence type="ECO:0000256" key="2">
    <source>
        <dbReference type="SAM" id="Coils"/>
    </source>
</evidence>
<protein>
    <recommendedName>
        <fullName evidence="3">CCHC-type domain-containing protein</fullName>
    </recommendedName>
</protein>
<keyword evidence="1" id="KW-0479">Metal-binding</keyword>
<evidence type="ECO:0000256" key="1">
    <source>
        <dbReference type="PROSITE-ProRule" id="PRU00047"/>
    </source>
</evidence>
<feature type="domain" description="CCHC-type" evidence="3">
    <location>
        <begin position="222"/>
        <end position="239"/>
    </location>
</feature>
<dbReference type="SMART" id="SM00343">
    <property type="entry name" value="ZnF_C2HC"/>
    <property type="match status" value="1"/>
</dbReference>
<keyword evidence="5" id="KW-1185">Reference proteome</keyword>